<dbReference type="EMBL" id="CM047908">
    <property type="protein sequence ID" value="KAJ0081886.1"/>
    <property type="molecule type" value="Genomic_DNA"/>
</dbReference>
<proteinExistence type="predicted"/>
<gene>
    <name evidence="1" type="ORF">Patl1_12175</name>
</gene>
<keyword evidence="2" id="KW-1185">Reference proteome</keyword>
<dbReference type="Proteomes" id="UP001164250">
    <property type="component" value="Chromosome 12"/>
</dbReference>
<evidence type="ECO:0000313" key="2">
    <source>
        <dbReference type="Proteomes" id="UP001164250"/>
    </source>
</evidence>
<comment type="caution">
    <text evidence="1">The sequence shown here is derived from an EMBL/GenBank/DDBJ whole genome shotgun (WGS) entry which is preliminary data.</text>
</comment>
<protein>
    <submittedName>
        <fullName evidence="1">Uncharacterized protein</fullName>
    </submittedName>
</protein>
<reference evidence="2" key="1">
    <citation type="journal article" date="2023" name="G3 (Bethesda)">
        <title>Genome assembly and association tests identify interacting loci associated with vigor, precocity, and sex in interspecific pistachio rootstocks.</title>
        <authorList>
            <person name="Palmer W."/>
            <person name="Jacygrad E."/>
            <person name="Sagayaradj S."/>
            <person name="Cavanaugh K."/>
            <person name="Han R."/>
            <person name="Bertier L."/>
            <person name="Beede B."/>
            <person name="Kafkas S."/>
            <person name="Golino D."/>
            <person name="Preece J."/>
            <person name="Michelmore R."/>
        </authorList>
    </citation>
    <scope>NUCLEOTIDE SEQUENCE [LARGE SCALE GENOMIC DNA]</scope>
</reference>
<accession>A0ACC1A7W2</accession>
<name>A0ACC1A7W2_9ROSI</name>
<evidence type="ECO:0000313" key="1">
    <source>
        <dbReference type="EMBL" id="KAJ0081886.1"/>
    </source>
</evidence>
<organism evidence="1 2">
    <name type="scientific">Pistacia atlantica</name>
    <dbReference type="NCBI Taxonomy" id="434234"/>
    <lineage>
        <taxon>Eukaryota</taxon>
        <taxon>Viridiplantae</taxon>
        <taxon>Streptophyta</taxon>
        <taxon>Embryophyta</taxon>
        <taxon>Tracheophyta</taxon>
        <taxon>Spermatophyta</taxon>
        <taxon>Magnoliopsida</taxon>
        <taxon>eudicotyledons</taxon>
        <taxon>Gunneridae</taxon>
        <taxon>Pentapetalae</taxon>
        <taxon>rosids</taxon>
        <taxon>malvids</taxon>
        <taxon>Sapindales</taxon>
        <taxon>Anacardiaceae</taxon>
        <taxon>Pistacia</taxon>
    </lineage>
</organism>
<sequence length="811" mass="92192">MAMALQAKYYSLHPLLPQPQTHSSNCSKTIRIATCCAHHVIQAQAETMRTKKKLKPSFFQQIRHKWSSKISSPREKFPWQEQDQELEIEEEEEEVEELKTPQSFGVAETDVASSVSVPENVDGSLVSNAVKEVNKLDNEVKWVEEIKIDDRIEEKRIEFPSSKPKTVVGGLNGASSVNEGLKESGENCSSNRAPWRRDTDNEGDKRRRNNTELAERMIPEHELRRLRNVSLRMLERIKVKSAGITQALVDSIHEKWKVDEVVKLKFEEPHSLNMKRTHEILERRTGGLVIWRSGSSVVLFRGMAYKLPCVQSFTKQNQMLRSDNVMSNLMHNAGENNLVGSTESFIPSAKYLQNLSEEELMDLTEFNYLLDELGPRFTDWPGSGPLPVDADLLPPVVPGYIPPFRLLPYGIRQSLRDNEVTTFRRLARKMPPHFALGRNRQLQGLAQAMVKLWEKNAIAKIAIKRGVLNTSNERMAEELKKLTGGTLLSRNKDYIVFYRGNDFLPPVVTEAFKERLKLTNIRQDEEEQARQNALALIESKVKAPNVPLVAGTLAETLAATSRWGDQPSSKDVEQMLRDSALTRHSVLFKYLKKKLVLAKRKLRRAEMALAKVQENLDPAELPSDLETISNEERFLFRKMGLSMKPYLLLGRRGVYGGTIENMHLALEVPGIEAESGGVLVSLDKTTKGYAIIVYRGKNYISPIKLRPQNLLTKRQALARSVELQRREEDMKSGKTIDVWKSFNSRLDDACFSDDDTEEICGIRCTYLFILGCQALDLKSESSELSEAATNSLFQIRTKAKRHLQTYDSARQ</sequence>